<dbReference type="VEuPathDB" id="ToxoDB:BESB_044000"/>
<dbReference type="STRING" id="94643.A0A2A9MCJ3"/>
<evidence type="ECO:0000259" key="5">
    <source>
        <dbReference type="Pfam" id="PF23609"/>
    </source>
</evidence>
<accession>A0A2A9MCJ3</accession>
<sequence length="506" mass="53833">MLSSDLSPLPGSPGSEPPYGSATTVACCTYKLDAPTAATLVALPSPDAYASFCRSASASSLLPHLFLAGTTAADQQSNQLHVLGYAEETCEVECSARLRHAPEIHALALLPASSVAPDAAASDEQQSSEGMGEEEEKCPTGSLAFFTAFPDRSTRFATDRCVLWRSPAVFPSPAGSLLDCGEKDEMVREASQPAELQPVQVAELASGSNKRFSPIRKLVSPRGDDRGFEESGREGEELLVLMDDCFEVFQRTEASYDSVSEILAEPQHRFCSAAFAFNEPHTVAAVTAREDSLGGACVYGSGGRLQIFDLRASTRAVASAVNPHGAFAAPLAIDSNPNLSFSLVSGASDGSVAFWDWRMLHHPAILRDIHSHWVTSVAFNAFHDQLLLTASTDSTVKLHHAEPLAVGRSLPPRAGGVSSSGVKRDNGSIEGDDTHAADAGAGDGGRQREKREETSHELISTYEGSEDSVAAVAWASDDAWVFAALTAEGRVSFHQVPPKEKYRILL</sequence>
<evidence type="ECO:0000256" key="1">
    <source>
        <dbReference type="ARBA" id="ARBA00005672"/>
    </source>
</evidence>
<dbReference type="InterPro" id="IPR059104">
    <property type="entry name" value="Beta-prop_EIPR1-like"/>
</dbReference>
<evidence type="ECO:0000256" key="4">
    <source>
        <dbReference type="SAM" id="MobiDB-lite"/>
    </source>
</evidence>
<dbReference type="SUPFAM" id="SSF50978">
    <property type="entry name" value="WD40 repeat-like"/>
    <property type="match status" value="1"/>
</dbReference>
<dbReference type="InterPro" id="IPR001680">
    <property type="entry name" value="WD40_rpt"/>
</dbReference>
<evidence type="ECO:0000313" key="7">
    <source>
        <dbReference type="Proteomes" id="UP000224006"/>
    </source>
</evidence>
<dbReference type="PANTHER" id="PTHR14205">
    <property type="entry name" value="WD-REPEAT PROTEIN"/>
    <property type="match status" value="1"/>
</dbReference>
<dbReference type="InterPro" id="IPR036322">
    <property type="entry name" value="WD40_repeat_dom_sf"/>
</dbReference>
<dbReference type="AlphaFoldDB" id="A0A2A9MCJ3"/>
<keyword evidence="2" id="KW-0853">WD repeat</keyword>
<organism evidence="6 7">
    <name type="scientific">Besnoitia besnoiti</name>
    <name type="common">Apicomplexan protozoan</name>
    <dbReference type="NCBI Taxonomy" id="94643"/>
    <lineage>
        <taxon>Eukaryota</taxon>
        <taxon>Sar</taxon>
        <taxon>Alveolata</taxon>
        <taxon>Apicomplexa</taxon>
        <taxon>Conoidasida</taxon>
        <taxon>Coccidia</taxon>
        <taxon>Eucoccidiorida</taxon>
        <taxon>Eimeriorina</taxon>
        <taxon>Sarcocystidae</taxon>
        <taxon>Besnoitia</taxon>
    </lineage>
</organism>
<name>A0A2A9MCJ3_BESBE</name>
<evidence type="ECO:0000256" key="3">
    <source>
        <dbReference type="ARBA" id="ARBA00022737"/>
    </source>
</evidence>
<dbReference type="Pfam" id="PF23609">
    <property type="entry name" value="Beta-prop_EIPR1"/>
    <property type="match status" value="1"/>
</dbReference>
<reference evidence="6 7" key="1">
    <citation type="submission" date="2017-09" db="EMBL/GenBank/DDBJ databases">
        <title>Genome sequencing of Besnoitia besnoiti strain Bb-Ger1.</title>
        <authorList>
            <person name="Schares G."/>
            <person name="Venepally P."/>
            <person name="Lorenzi H.A."/>
        </authorList>
    </citation>
    <scope>NUCLEOTIDE SEQUENCE [LARGE SCALE GENOMIC DNA]</scope>
    <source>
        <strain evidence="6 7">Bb-Ger1</strain>
    </source>
</reference>
<keyword evidence="3" id="KW-0677">Repeat</keyword>
<evidence type="ECO:0000313" key="6">
    <source>
        <dbReference type="EMBL" id="PFH36208.1"/>
    </source>
</evidence>
<dbReference type="Proteomes" id="UP000224006">
    <property type="component" value="Chromosome III"/>
</dbReference>
<gene>
    <name evidence="6" type="ORF">BESB_044000</name>
</gene>
<dbReference type="EMBL" id="NWUJ01000003">
    <property type="protein sequence ID" value="PFH36208.1"/>
    <property type="molecule type" value="Genomic_DNA"/>
</dbReference>
<proteinExistence type="inferred from homology"/>
<dbReference type="RefSeq" id="XP_029220217.1">
    <property type="nucleotide sequence ID" value="XM_029362851.1"/>
</dbReference>
<feature type="compositionally biased region" description="Basic and acidic residues" evidence="4">
    <location>
        <begin position="422"/>
        <end position="436"/>
    </location>
</feature>
<dbReference type="OrthoDB" id="427795at2759"/>
<feature type="compositionally biased region" description="Basic and acidic residues" evidence="4">
    <location>
        <begin position="445"/>
        <end position="456"/>
    </location>
</feature>
<comment type="caution">
    <text evidence="6">The sequence shown here is derived from an EMBL/GenBank/DDBJ whole genome shotgun (WGS) entry which is preliminary data.</text>
</comment>
<dbReference type="InterPro" id="IPR015943">
    <property type="entry name" value="WD40/YVTN_repeat-like_dom_sf"/>
</dbReference>
<dbReference type="GeneID" id="40309330"/>
<feature type="compositionally biased region" description="Low complexity" evidence="4">
    <location>
        <begin position="118"/>
        <end position="130"/>
    </location>
</feature>
<dbReference type="KEGG" id="bbes:BESB_044000"/>
<feature type="domain" description="EIPR1-like beta-propeller" evidence="5">
    <location>
        <begin position="296"/>
        <end position="398"/>
    </location>
</feature>
<dbReference type="InterPro" id="IPR040323">
    <property type="entry name" value="EIPR1"/>
</dbReference>
<evidence type="ECO:0000256" key="2">
    <source>
        <dbReference type="ARBA" id="ARBA00022574"/>
    </source>
</evidence>
<protein>
    <submittedName>
        <fullName evidence="6">WD domain, G-beta repeat-containing protein</fullName>
    </submittedName>
</protein>
<dbReference type="SMART" id="SM00320">
    <property type="entry name" value="WD40"/>
    <property type="match status" value="3"/>
</dbReference>
<dbReference type="Gene3D" id="2.130.10.10">
    <property type="entry name" value="YVTN repeat-like/Quinoprotein amine dehydrogenase"/>
    <property type="match status" value="1"/>
</dbReference>
<dbReference type="GO" id="GO:0016567">
    <property type="term" value="P:protein ubiquitination"/>
    <property type="evidence" value="ECO:0007669"/>
    <property type="project" value="TreeGrafter"/>
</dbReference>
<comment type="similarity">
    <text evidence="1">Belongs to the WD repeat EIPR1 family.</text>
</comment>
<feature type="region of interest" description="Disordered" evidence="4">
    <location>
        <begin position="407"/>
        <end position="462"/>
    </location>
</feature>
<feature type="region of interest" description="Disordered" evidence="4">
    <location>
        <begin position="118"/>
        <end position="137"/>
    </location>
</feature>
<dbReference type="PANTHER" id="PTHR14205:SF15">
    <property type="entry name" value="EARP AND GARP COMPLEX-INTERACTING PROTEIN 1"/>
    <property type="match status" value="1"/>
</dbReference>
<keyword evidence="7" id="KW-1185">Reference proteome</keyword>